<feature type="transmembrane region" description="Helical" evidence="1">
    <location>
        <begin position="147"/>
        <end position="167"/>
    </location>
</feature>
<organism evidence="2 3">
    <name type="scientific">Kitasatospora kazusensis</name>
    <dbReference type="NCBI Taxonomy" id="407974"/>
    <lineage>
        <taxon>Bacteria</taxon>
        <taxon>Bacillati</taxon>
        <taxon>Actinomycetota</taxon>
        <taxon>Actinomycetes</taxon>
        <taxon>Kitasatosporales</taxon>
        <taxon>Streptomycetaceae</taxon>
        <taxon>Kitasatospora</taxon>
    </lineage>
</organism>
<dbReference type="Pfam" id="PF09490">
    <property type="entry name" value="CbtA"/>
    <property type="match status" value="1"/>
</dbReference>
<keyword evidence="1" id="KW-0472">Membrane</keyword>
<gene>
    <name evidence="2" type="ORF">GCM10009760_09080</name>
</gene>
<feature type="transmembrane region" description="Helical" evidence="1">
    <location>
        <begin position="179"/>
        <end position="198"/>
    </location>
</feature>
<feature type="transmembrane region" description="Helical" evidence="1">
    <location>
        <begin position="73"/>
        <end position="96"/>
    </location>
</feature>
<feature type="transmembrane region" description="Helical" evidence="1">
    <location>
        <begin position="242"/>
        <end position="261"/>
    </location>
</feature>
<feature type="transmembrane region" description="Helical" evidence="1">
    <location>
        <begin position="108"/>
        <end position="127"/>
    </location>
</feature>
<dbReference type="EMBL" id="BAAANT010000003">
    <property type="protein sequence ID" value="GAA2133183.1"/>
    <property type="molecule type" value="Genomic_DNA"/>
</dbReference>
<keyword evidence="1" id="KW-1133">Transmembrane helix</keyword>
<dbReference type="Proteomes" id="UP001422759">
    <property type="component" value="Unassembled WGS sequence"/>
</dbReference>
<dbReference type="InterPro" id="IPR012666">
    <property type="entry name" value="CbtA_put"/>
</dbReference>
<comment type="caution">
    <text evidence="2">The sequence shown here is derived from an EMBL/GenBank/DDBJ whole genome shotgun (WGS) entry which is preliminary data.</text>
</comment>
<evidence type="ECO:0000313" key="2">
    <source>
        <dbReference type="EMBL" id="GAA2133183.1"/>
    </source>
</evidence>
<keyword evidence="3" id="KW-1185">Reference proteome</keyword>
<accession>A0ABN2YVT4</accession>
<reference evidence="2 3" key="1">
    <citation type="journal article" date="2019" name="Int. J. Syst. Evol. Microbiol.">
        <title>The Global Catalogue of Microorganisms (GCM) 10K type strain sequencing project: providing services to taxonomists for standard genome sequencing and annotation.</title>
        <authorList>
            <consortium name="The Broad Institute Genomics Platform"/>
            <consortium name="The Broad Institute Genome Sequencing Center for Infectious Disease"/>
            <person name="Wu L."/>
            <person name="Ma J."/>
        </authorList>
    </citation>
    <scope>NUCLEOTIDE SEQUENCE [LARGE SCALE GENOMIC DNA]</scope>
    <source>
        <strain evidence="2 3">JCM 14560</strain>
    </source>
</reference>
<name>A0ABN2YVT4_9ACTN</name>
<keyword evidence="1" id="KW-0812">Transmembrane</keyword>
<evidence type="ECO:0000313" key="3">
    <source>
        <dbReference type="Proteomes" id="UP001422759"/>
    </source>
</evidence>
<sequence length="294" mass="30848">MEKRLILRGVIAGAVAGLLAFLFARVFAEPQIAAAIDYESGRDAAQGVLDKAAGLPMDMGGPDIFSRTIQANIGIGVGMVLFGTAMGALFAVAYAVCLGRTGKLRPRVLAMLVALGGFLGMYFVPFVKYPANPPSIGHPETIRDRGNLYLAMVLCSIVFLVAAVWLGKRLQARFGNWNATLLAVGAYVLAIGVVMALLPSLGELSDNVQEYGHHATETPLPLTDAKGAIVYPGFPADTLFSFRFYSVAAQLLLWAVLGLVFGPMAERLLAPGAKAAKAAKATTPTTGPEPVGAV</sequence>
<evidence type="ECO:0000256" key="1">
    <source>
        <dbReference type="SAM" id="Phobius"/>
    </source>
</evidence>
<dbReference type="RefSeq" id="WP_344460920.1">
    <property type="nucleotide sequence ID" value="NZ_BAAANT010000003.1"/>
</dbReference>
<protein>
    <submittedName>
        <fullName evidence="2">CbtA family protein</fullName>
    </submittedName>
</protein>
<proteinExistence type="predicted"/>